<comment type="caution">
    <text evidence="2">The sequence shown here is derived from an EMBL/GenBank/DDBJ whole genome shotgun (WGS) entry which is preliminary data.</text>
</comment>
<feature type="transmembrane region" description="Helical" evidence="1">
    <location>
        <begin position="62"/>
        <end position="86"/>
    </location>
</feature>
<feature type="transmembrane region" description="Helical" evidence="1">
    <location>
        <begin position="21"/>
        <end position="42"/>
    </location>
</feature>
<dbReference type="AlphaFoldDB" id="A0A832SK06"/>
<dbReference type="EMBL" id="DUJR01000009">
    <property type="protein sequence ID" value="HII59412.1"/>
    <property type="molecule type" value="Genomic_DNA"/>
</dbReference>
<dbReference type="Proteomes" id="UP000645676">
    <property type="component" value="Unassembled WGS sequence"/>
</dbReference>
<accession>A0A832SK06</accession>
<dbReference type="OMA" id="RRDIFNN"/>
<reference evidence="2" key="1">
    <citation type="journal article" date="2020" name="bioRxiv">
        <title>A rank-normalized archaeal taxonomy based on genome phylogeny resolves widespread incomplete and uneven classifications.</title>
        <authorList>
            <person name="Rinke C."/>
            <person name="Chuvochina M."/>
            <person name="Mussig A.J."/>
            <person name="Chaumeil P.-A."/>
            <person name="Waite D.W."/>
            <person name="Whitman W.B."/>
            <person name="Parks D.H."/>
            <person name="Hugenholtz P."/>
        </authorList>
    </citation>
    <scope>NUCLEOTIDE SEQUENCE</scope>
    <source>
        <strain evidence="2">UBA8849</strain>
    </source>
</reference>
<evidence type="ECO:0000313" key="3">
    <source>
        <dbReference type="Proteomes" id="UP000645676"/>
    </source>
</evidence>
<name>A0A832SK06_9EURY</name>
<dbReference type="PIRSF" id="PIRSF019678">
    <property type="entry name" value="UCP019678"/>
    <property type="match status" value="1"/>
</dbReference>
<gene>
    <name evidence="2" type="ORF">HA335_02340</name>
</gene>
<protein>
    <submittedName>
        <fullName evidence="2">DUF996 domain-containing protein</fullName>
    </submittedName>
</protein>
<sequence>MIKMELKEAKYLGGIGAVLNLVSYAVGGILAIAGYVLILLALNKISKIFNDDEVFKKYLYGVVLWIIAVLIVIFAVGISFVSLSFIPLDYGLTAMSSFLVGVILFYILSVIGGYFIKKSYEKVSYYTGVDSFRICGLLYFIGTLLLIVIVGIIVIIVAQILEIVAYFSLPDDLKSEN</sequence>
<dbReference type="InterPro" id="IPR010397">
    <property type="entry name" value="DUF996"/>
</dbReference>
<keyword evidence="1" id="KW-0472">Membrane</keyword>
<proteinExistence type="predicted"/>
<keyword evidence="1" id="KW-1133">Transmembrane helix</keyword>
<feature type="transmembrane region" description="Helical" evidence="1">
    <location>
        <begin position="92"/>
        <end position="116"/>
    </location>
</feature>
<feature type="transmembrane region" description="Helical" evidence="1">
    <location>
        <begin position="137"/>
        <end position="167"/>
    </location>
</feature>
<dbReference type="Pfam" id="PF06195">
    <property type="entry name" value="DUF996"/>
    <property type="match status" value="1"/>
</dbReference>
<evidence type="ECO:0000313" key="2">
    <source>
        <dbReference type="EMBL" id="HII59412.1"/>
    </source>
</evidence>
<evidence type="ECO:0000256" key="1">
    <source>
        <dbReference type="SAM" id="Phobius"/>
    </source>
</evidence>
<keyword evidence="1" id="KW-0812">Transmembrane</keyword>
<organism evidence="2 3">
    <name type="scientific">Methanocaldococcus jannaschii</name>
    <dbReference type="NCBI Taxonomy" id="2190"/>
    <lineage>
        <taxon>Archaea</taxon>
        <taxon>Methanobacteriati</taxon>
        <taxon>Methanobacteriota</taxon>
        <taxon>Methanomada group</taxon>
        <taxon>Methanococci</taxon>
        <taxon>Methanococcales</taxon>
        <taxon>Methanocaldococcaceae</taxon>
        <taxon>Methanocaldococcus</taxon>
    </lineage>
</organism>